<dbReference type="GeneID" id="87823847"/>
<reference evidence="3" key="2">
    <citation type="submission" date="2023-05" db="EMBL/GenBank/DDBJ databases">
        <authorList>
            <consortium name="Lawrence Berkeley National Laboratory"/>
            <person name="Steindorff A."/>
            <person name="Hensen N."/>
            <person name="Bonometti L."/>
            <person name="Westerberg I."/>
            <person name="Brannstrom I.O."/>
            <person name="Guillou S."/>
            <person name="Cros-Aarteil S."/>
            <person name="Calhoun S."/>
            <person name="Haridas S."/>
            <person name="Kuo A."/>
            <person name="Mondo S."/>
            <person name="Pangilinan J."/>
            <person name="Riley R."/>
            <person name="Labutti K."/>
            <person name="Andreopoulos B."/>
            <person name="Lipzen A."/>
            <person name="Chen C."/>
            <person name="Yanf M."/>
            <person name="Daum C."/>
            <person name="Ng V."/>
            <person name="Clum A."/>
            <person name="Ohm R."/>
            <person name="Martin F."/>
            <person name="Silar P."/>
            <person name="Natvig D."/>
            <person name="Lalanne C."/>
            <person name="Gautier V."/>
            <person name="Ament-Velasquez S.L."/>
            <person name="Kruys A."/>
            <person name="Hutchinson M.I."/>
            <person name="Powell A.J."/>
            <person name="Barry K."/>
            <person name="Miller A.N."/>
            <person name="Grigoriev I.V."/>
            <person name="Debuchy R."/>
            <person name="Gladieux P."/>
            <person name="Thoren M.H."/>
            <person name="Johannesson H."/>
        </authorList>
    </citation>
    <scope>NUCLEOTIDE SEQUENCE</scope>
    <source>
        <strain evidence="3">CBS 731.68</strain>
    </source>
</reference>
<name>A0AAN6TQD7_9PEZI</name>
<keyword evidence="2" id="KW-0812">Transmembrane</keyword>
<feature type="region of interest" description="Disordered" evidence="1">
    <location>
        <begin position="67"/>
        <end position="90"/>
    </location>
</feature>
<organism evidence="3 4">
    <name type="scientific">Parathielavia appendiculata</name>
    <dbReference type="NCBI Taxonomy" id="2587402"/>
    <lineage>
        <taxon>Eukaryota</taxon>
        <taxon>Fungi</taxon>
        <taxon>Dikarya</taxon>
        <taxon>Ascomycota</taxon>
        <taxon>Pezizomycotina</taxon>
        <taxon>Sordariomycetes</taxon>
        <taxon>Sordariomycetidae</taxon>
        <taxon>Sordariales</taxon>
        <taxon>Chaetomiaceae</taxon>
        <taxon>Parathielavia</taxon>
    </lineage>
</organism>
<keyword evidence="4" id="KW-1185">Reference proteome</keyword>
<keyword evidence="2" id="KW-1133">Transmembrane helix</keyword>
<sequence length="90" mass="9597">MRQILTASIYRGAGEGYLFSPLCVVFGILTSLAAIGLDTGAAAARDTGRWSQERQLVPRIRSDHTPLLRRPQTGLGGRGLASTTISARLS</sequence>
<dbReference type="Proteomes" id="UP001302602">
    <property type="component" value="Unassembled WGS sequence"/>
</dbReference>
<accession>A0AAN6TQD7</accession>
<comment type="caution">
    <text evidence="3">The sequence shown here is derived from an EMBL/GenBank/DDBJ whole genome shotgun (WGS) entry which is preliminary data.</text>
</comment>
<gene>
    <name evidence="3" type="ORF">N657DRAFT_375254</name>
</gene>
<feature type="transmembrane region" description="Helical" evidence="2">
    <location>
        <begin position="18"/>
        <end position="44"/>
    </location>
</feature>
<proteinExistence type="predicted"/>
<evidence type="ECO:0000256" key="1">
    <source>
        <dbReference type="SAM" id="MobiDB-lite"/>
    </source>
</evidence>
<evidence type="ECO:0000313" key="4">
    <source>
        <dbReference type="Proteomes" id="UP001302602"/>
    </source>
</evidence>
<protein>
    <submittedName>
        <fullName evidence="3">Uncharacterized protein</fullName>
    </submittedName>
</protein>
<dbReference type="AlphaFoldDB" id="A0AAN6TQD7"/>
<dbReference type="EMBL" id="MU853270">
    <property type="protein sequence ID" value="KAK4118376.1"/>
    <property type="molecule type" value="Genomic_DNA"/>
</dbReference>
<feature type="compositionally biased region" description="Polar residues" evidence="1">
    <location>
        <begin position="81"/>
        <end position="90"/>
    </location>
</feature>
<keyword evidence="2" id="KW-0472">Membrane</keyword>
<dbReference type="RefSeq" id="XP_062642149.1">
    <property type="nucleotide sequence ID" value="XM_062787077.1"/>
</dbReference>
<reference evidence="3" key="1">
    <citation type="journal article" date="2023" name="Mol. Phylogenet. Evol.">
        <title>Genome-scale phylogeny and comparative genomics of the fungal order Sordariales.</title>
        <authorList>
            <person name="Hensen N."/>
            <person name="Bonometti L."/>
            <person name="Westerberg I."/>
            <person name="Brannstrom I.O."/>
            <person name="Guillou S."/>
            <person name="Cros-Aarteil S."/>
            <person name="Calhoun S."/>
            <person name="Haridas S."/>
            <person name="Kuo A."/>
            <person name="Mondo S."/>
            <person name="Pangilinan J."/>
            <person name="Riley R."/>
            <person name="LaButti K."/>
            <person name="Andreopoulos B."/>
            <person name="Lipzen A."/>
            <person name="Chen C."/>
            <person name="Yan M."/>
            <person name="Daum C."/>
            <person name="Ng V."/>
            <person name="Clum A."/>
            <person name="Steindorff A."/>
            <person name="Ohm R.A."/>
            <person name="Martin F."/>
            <person name="Silar P."/>
            <person name="Natvig D.O."/>
            <person name="Lalanne C."/>
            <person name="Gautier V."/>
            <person name="Ament-Velasquez S.L."/>
            <person name="Kruys A."/>
            <person name="Hutchinson M.I."/>
            <person name="Powell A.J."/>
            <person name="Barry K."/>
            <person name="Miller A.N."/>
            <person name="Grigoriev I.V."/>
            <person name="Debuchy R."/>
            <person name="Gladieux P."/>
            <person name="Hiltunen Thoren M."/>
            <person name="Johannesson H."/>
        </authorList>
    </citation>
    <scope>NUCLEOTIDE SEQUENCE</scope>
    <source>
        <strain evidence="3">CBS 731.68</strain>
    </source>
</reference>
<evidence type="ECO:0000313" key="3">
    <source>
        <dbReference type="EMBL" id="KAK4118376.1"/>
    </source>
</evidence>
<evidence type="ECO:0000256" key="2">
    <source>
        <dbReference type="SAM" id="Phobius"/>
    </source>
</evidence>